<name>D1AVS2_STRM9</name>
<feature type="binding site" evidence="1">
    <location>
        <begin position="182"/>
        <end position="183"/>
    </location>
    <ligand>
        <name>ATP</name>
        <dbReference type="ChEBI" id="CHEBI:30616"/>
    </ligand>
</feature>
<protein>
    <recommendedName>
        <fullName evidence="1">tRNA(Met) cytidine acetate ligase</fullName>
        <ecNumber evidence="1">6.3.4.-</ecNumber>
    </recommendedName>
</protein>
<sequence length="378" mass="44138">MKDKVVGVVAEFNPFHNGHKYQINEISKQAPLIKIGVISGNFVQRGEVSIINKFEKTKIALEEGYDILVELPVYYSIQNADIFCEYSVKILNELGTNIQVFGIETDNFDEIYMIKDLQKEKEYNEKLRESIRRGNSYIKSHELVLNEYGFNDVYKSNNILALSYIKSIERNSFDISAYGLKRIGSGYNDMESNDNIASATMIRKHIDSDVSKFVPKSCLPYLTNRKIDVDKKIFDMFKYVFSVKTKIELMKIYDFNDSMYNRVEKCLKKSTNMEEFLSFYVSRNFSSARIKRVILNILLNIEKKDISLDKDVEYIRVLGINEKGAKYIKKLNNPKIFVNWKDIEKNIDISLIKIEKNAFILHEIITGDKENLNVYYMR</sequence>
<gene>
    <name evidence="1" type="primary">tmcAL</name>
    <name evidence="2" type="ordered locus">Smon_1391</name>
</gene>
<feature type="binding site" evidence="1">
    <location>
        <position position="157"/>
    </location>
    <ligand>
        <name>ATP</name>
        <dbReference type="ChEBI" id="CHEBI:30616"/>
    </ligand>
</feature>
<dbReference type="AlphaFoldDB" id="D1AVS2"/>
<dbReference type="GO" id="GO:0016879">
    <property type="term" value="F:ligase activity, forming carbon-nitrogen bonds"/>
    <property type="evidence" value="ECO:0007669"/>
    <property type="project" value="UniProtKB-UniRule"/>
</dbReference>
<reference evidence="2 3" key="1">
    <citation type="journal article" date="2009" name="Stand. Genomic Sci.">
        <title>Complete genome sequence of Streptobacillus moniliformis type strain (9901T).</title>
        <authorList>
            <person name="Nolan M."/>
            <person name="Gronow S."/>
            <person name="Lapidus A."/>
            <person name="Ivanova N."/>
            <person name="Copeland A."/>
            <person name="Lucas S."/>
            <person name="Del Rio T.G."/>
            <person name="Chen F."/>
            <person name="Tice H."/>
            <person name="Pitluck S."/>
            <person name="Cheng J.F."/>
            <person name="Sims D."/>
            <person name="Meincke L."/>
            <person name="Bruce D."/>
            <person name="Goodwin L."/>
            <person name="Brettin T."/>
            <person name="Han C."/>
            <person name="Detter J.C."/>
            <person name="Ovchinikova G."/>
            <person name="Pati A."/>
            <person name="Mavromatis K."/>
            <person name="Mikhailova N."/>
            <person name="Chen A."/>
            <person name="Palaniappan K."/>
            <person name="Land M."/>
            <person name="Hauser L."/>
            <person name="Chang Y.J."/>
            <person name="Jeffries C.D."/>
            <person name="Rohde M."/>
            <person name="Sproer C."/>
            <person name="Goker M."/>
            <person name="Bristow J."/>
            <person name="Eisen J.A."/>
            <person name="Markowitz V."/>
            <person name="Hugenholtz P."/>
            <person name="Kyrpides N.C."/>
            <person name="Klenk H.P."/>
            <person name="Chain P."/>
        </authorList>
    </citation>
    <scope>NUCLEOTIDE SEQUENCE [LARGE SCALE GENOMIC DNA]</scope>
    <source>
        <strain evidence="3">ATCC 14647 / DSM 12112 / NCTC 10651 / 9901</strain>
    </source>
</reference>
<dbReference type="STRING" id="519441.Smon_1391"/>
<dbReference type="GO" id="GO:0005737">
    <property type="term" value="C:cytoplasm"/>
    <property type="evidence" value="ECO:0007669"/>
    <property type="project" value="UniProtKB-SubCell"/>
</dbReference>
<keyword evidence="1" id="KW-0694">RNA-binding</keyword>
<keyword evidence="1" id="KW-0820">tRNA-binding</keyword>
<dbReference type="EMBL" id="CP001779">
    <property type="protein sequence ID" value="ACZ01832.1"/>
    <property type="molecule type" value="Genomic_DNA"/>
</dbReference>
<dbReference type="PANTHER" id="PTHR37825">
    <property type="entry name" value="TRNA(MET) CYTIDINE ACETATE LIGASE"/>
    <property type="match status" value="1"/>
</dbReference>
<dbReference type="eggNOG" id="COG1323">
    <property type="taxonomic scope" value="Bacteria"/>
</dbReference>
<dbReference type="HOGENOM" id="CLU_038915_0_0_0"/>
<dbReference type="Proteomes" id="UP000002072">
    <property type="component" value="Chromosome"/>
</dbReference>
<comment type="function">
    <text evidence="1">Catalyzes the formation of N(4)-acetylcytidine (ac(4)C) at the wobble position of elongator tRNA(Met), using acetate and ATP as substrates. First activates an acetate ion to form acetyladenylate (Ac-AMP) and then transfers the acetyl group to tRNA to form ac(4)C34.</text>
</comment>
<dbReference type="RefSeq" id="WP_012859378.1">
    <property type="nucleotide sequence ID" value="NC_013515.1"/>
</dbReference>
<dbReference type="InterPro" id="IPR014729">
    <property type="entry name" value="Rossmann-like_a/b/a_fold"/>
</dbReference>
<comment type="subcellular location">
    <subcellularLocation>
        <location evidence="1">Cytoplasm</location>
    </subcellularLocation>
</comment>
<dbReference type="KEGG" id="smf:Smon_1391"/>
<evidence type="ECO:0000313" key="2">
    <source>
        <dbReference type="EMBL" id="ACZ01832.1"/>
    </source>
</evidence>
<dbReference type="SUPFAM" id="SSF52374">
    <property type="entry name" value="Nucleotidylyl transferase"/>
    <property type="match status" value="1"/>
</dbReference>
<keyword evidence="1" id="KW-0963">Cytoplasm</keyword>
<dbReference type="Pfam" id="PF05636">
    <property type="entry name" value="HIGH_NTase1"/>
    <property type="match status" value="1"/>
</dbReference>
<dbReference type="OrthoDB" id="9769796at2"/>
<dbReference type="Gene3D" id="3.40.50.620">
    <property type="entry name" value="HUPs"/>
    <property type="match status" value="1"/>
</dbReference>
<feature type="binding site" evidence="1">
    <location>
        <position position="102"/>
    </location>
    <ligand>
        <name>ATP</name>
        <dbReference type="ChEBI" id="CHEBI:30616"/>
    </ligand>
</feature>
<keyword evidence="3" id="KW-1185">Reference proteome</keyword>
<dbReference type="HAMAP" id="MF_01539">
    <property type="entry name" value="TmcAL"/>
    <property type="match status" value="1"/>
</dbReference>
<comment type="similarity">
    <text evidence="1">Belongs to the TmcAL family.</text>
</comment>
<keyword evidence="1" id="KW-0067">ATP-binding</keyword>
<accession>D1AVS2</accession>
<feature type="binding site" evidence="1">
    <location>
        <begin position="9"/>
        <end position="22"/>
    </location>
    <ligand>
        <name>ATP</name>
        <dbReference type="ChEBI" id="CHEBI:30616"/>
    </ligand>
</feature>
<proteinExistence type="inferred from homology"/>
<comment type="catalytic activity">
    <reaction evidence="1">
        <text>cytidine(34) in elongator tRNA(Met) + acetate + ATP = N(4)-acetylcytidine(34) in elongator tRNA(Met) + AMP + diphosphate</text>
        <dbReference type="Rhea" id="RHEA:58144"/>
        <dbReference type="Rhea" id="RHEA-COMP:10693"/>
        <dbReference type="Rhea" id="RHEA-COMP:10694"/>
        <dbReference type="ChEBI" id="CHEBI:30089"/>
        <dbReference type="ChEBI" id="CHEBI:30616"/>
        <dbReference type="ChEBI" id="CHEBI:33019"/>
        <dbReference type="ChEBI" id="CHEBI:74900"/>
        <dbReference type="ChEBI" id="CHEBI:82748"/>
        <dbReference type="ChEBI" id="CHEBI:456215"/>
    </reaction>
</comment>
<dbReference type="GO" id="GO:0000049">
    <property type="term" value="F:tRNA binding"/>
    <property type="evidence" value="ECO:0007669"/>
    <property type="project" value="UniProtKB-KW"/>
</dbReference>
<evidence type="ECO:0000256" key="1">
    <source>
        <dbReference type="HAMAP-Rule" id="MF_01539"/>
    </source>
</evidence>
<keyword evidence="1" id="KW-0547">Nucleotide-binding</keyword>
<keyword evidence="1" id="KW-0819">tRNA processing</keyword>
<evidence type="ECO:0000313" key="3">
    <source>
        <dbReference type="Proteomes" id="UP000002072"/>
    </source>
</evidence>
<dbReference type="InterPro" id="IPR008513">
    <property type="entry name" value="tRNA(Met)_cyd_acetate_ligase"/>
</dbReference>
<dbReference type="EC" id="6.3.4.-" evidence="1"/>
<dbReference type="GO" id="GO:0006400">
    <property type="term" value="P:tRNA modification"/>
    <property type="evidence" value="ECO:0007669"/>
    <property type="project" value="UniProtKB-UniRule"/>
</dbReference>
<dbReference type="PANTHER" id="PTHR37825:SF1">
    <property type="entry name" value="TRNA(MET) CYTIDINE ACETATE LIGASE"/>
    <property type="match status" value="1"/>
</dbReference>
<organism evidence="2 3">
    <name type="scientific">Streptobacillus moniliformis (strain ATCC 14647 / DSM 12112 / NCTC 10651 / 9901)</name>
    <dbReference type="NCBI Taxonomy" id="519441"/>
    <lineage>
        <taxon>Bacteria</taxon>
        <taxon>Fusobacteriati</taxon>
        <taxon>Fusobacteriota</taxon>
        <taxon>Fusobacteriia</taxon>
        <taxon>Fusobacteriales</taxon>
        <taxon>Leptotrichiaceae</taxon>
        <taxon>Streptobacillus</taxon>
    </lineage>
</organism>
<dbReference type="GO" id="GO:0005524">
    <property type="term" value="F:ATP binding"/>
    <property type="evidence" value="ECO:0007669"/>
    <property type="project" value="UniProtKB-KW"/>
</dbReference>
<dbReference type="GeneID" id="29673113"/>
<keyword evidence="1" id="KW-0436">Ligase</keyword>